<protein>
    <recommendedName>
        <fullName evidence="6">DUF4189 domain-containing protein</fullName>
    </recommendedName>
</protein>
<dbReference type="EMBL" id="JAKOOW010000037">
    <property type="protein sequence ID" value="MCG6504935.1"/>
    <property type="molecule type" value="Genomic_DNA"/>
</dbReference>
<name>A0ABS9NQF5_9NEIS</name>
<evidence type="ECO:0008006" key="6">
    <source>
        <dbReference type="Google" id="ProtNLM"/>
    </source>
</evidence>
<accession>A0ABS9NQF5</accession>
<feature type="signal peptide" evidence="3">
    <location>
        <begin position="1"/>
        <end position="19"/>
    </location>
</feature>
<sequence length="150" mass="15774">MKKLILTALLAAAAASASAAGNDRISRLEAEIQELKQRISVLEKQQGIAAPRTPAAAPAPAAAPQPVYRQPEKAVEAPAAQAQTPRTPAAAPVLKQGSGLFECGVYVQGQRYEARNRSQDAARAAAKSACREEQGNSILCAERNILCTEL</sequence>
<feature type="coiled-coil region" evidence="1">
    <location>
        <begin position="18"/>
        <end position="45"/>
    </location>
</feature>
<dbReference type="RefSeq" id="WP_238748493.1">
    <property type="nucleotide sequence ID" value="NZ_JAKOOW010000037.1"/>
</dbReference>
<evidence type="ECO:0000313" key="5">
    <source>
        <dbReference type="Proteomes" id="UP001298424"/>
    </source>
</evidence>
<keyword evidence="1" id="KW-0175">Coiled coil</keyword>
<evidence type="ECO:0000256" key="2">
    <source>
        <dbReference type="SAM" id="MobiDB-lite"/>
    </source>
</evidence>
<evidence type="ECO:0000313" key="4">
    <source>
        <dbReference type="EMBL" id="MCG6504935.1"/>
    </source>
</evidence>
<comment type="caution">
    <text evidence="4">The sequence shown here is derived from an EMBL/GenBank/DDBJ whole genome shotgun (WGS) entry which is preliminary data.</text>
</comment>
<dbReference type="Proteomes" id="UP001298424">
    <property type="component" value="Unassembled WGS sequence"/>
</dbReference>
<keyword evidence="3" id="KW-0732">Signal</keyword>
<evidence type="ECO:0000256" key="3">
    <source>
        <dbReference type="SAM" id="SignalP"/>
    </source>
</evidence>
<keyword evidence="5" id="KW-1185">Reference proteome</keyword>
<feature type="region of interest" description="Disordered" evidence="2">
    <location>
        <begin position="46"/>
        <end position="91"/>
    </location>
</feature>
<proteinExistence type="predicted"/>
<reference evidence="4 5" key="1">
    <citation type="submission" date="2022-02" db="EMBL/GenBank/DDBJ databases">
        <title>Genome sequence data of Kingella unionensis sp. nov. strain CICC 24913 (CCUG 75125).</title>
        <authorList>
            <person name="Xiao M."/>
        </authorList>
    </citation>
    <scope>NUCLEOTIDE SEQUENCE [LARGE SCALE GENOMIC DNA]</scope>
    <source>
        <strain evidence="4 5">CICC 24913</strain>
    </source>
</reference>
<organism evidence="4 5">
    <name type="scientific">Kingella pumchi</name>
    <dbReference type="NCBI Taxonomy" id="2779506"/>
    <lineage>
        <taxon>Bacteria</taxon>
        <taxon>Pseudomonadati</taxon>
        <taxon>Pseudomonadota</taxon>
        <taxon>Betaproteobacteria</taxon>
        <taxon>Neisseriales</taxon>
        <taxon>Neisseriaceae</taxon>
        <taxon>Kingella</taxon>
    </lineage>
</organism>
<gene>
    <name evidence="4" type="ORF">MB824_10560</name>
</gene>
<feature type="compositionally biased region" description="Low complexity" evidence="2">
    <location>
        <begin position="77"/>
        <end position="91"/>
    </location>
</feature>
<feature type="compositionally biased region" description="Low complexity" evidence="2">
    <location>
        <begin position="49"/>
        <end position="66"/>
    </location>
</feature>
<evidence type="ECO:0000256" key="1">
    <source>
        <dbReference type="SAM" id="Coils"/>
    </source>
</evidence>
<feature type="chain" id="PRO_5045286724" description="DUF4189 domain-containing protein" evidence="3">
    <location>
        <begin position="20"/>
        <end position="150"/>
    </location>
</feature>